<dbReference type="OrthoDB" id="10254663at2759"/>
<dbReference type="HOGENOM" id="CLU_839573_0_0_1"/>
<organism evidence="2 3">
    <name type="scientific">Macrophomina phaseolina (strain MS6)</name>
    <name type="common">Charcoal rot fungus</name>
    <dbReference type="NCBI Taxonomy" id="1126212"/>
    <lineage>
        <taxon>Eukaryota</taxon>
        <taxon>Fungi</taxon>
        <taxon>Dikarya</taxon>
        <taxon>Ascomycota</taxon>
        <taxon>Pezizomycotina</taxon>
        <taxon>Dothideomycetes</taxon>
        <taxon>Dothideomycetes incertae sedis</taxon>
        <taxon>Botryosphaeriales</taxon>
        <taxon>Botryosphaeriaceae</taxon>
        <taxon>Macrophomina</taxon>
    </lineage>
</organism>
<dbReference type="AlphaFoldDB" id="K2RLN3"/>
<keyword evidence="1" id="KW-0175">Coiled coil</keyword>
<name>K2RLN3_MACPH</name>
<feature type="coiled-coil region" evidence="1">
    <location>
        <begin position="81"/>
        <end position="108"/>
    </location>
</feature>
<protein>
    <submittedName>
        <fullName evidence="2">Uncharacterized protein</fullName>
    </submittedName>
</protein>
<reference evidence="2 3" key="1">
    <citation type="journal article" date="2012" name="BMC Genomics">
        <title>Tools to kill: Genome of one of the most destructive plant pathogenic fungi Macrophomina phaseolina.</title>
        <authorList>
            <person name="Islam M.S."/>
            <person name="Haque M.S."/>
            <person name="Islam M.M."/>
            <person name="Emdad E.M."/>
            <person name="Halim A."/>
            <person name="Hossen Q.M.M."/>
            <person name="Hossain M.Z."/>
            <person name="Ahmed B."/>
            <person name="Rahim S."/>
            <person name="Rahman M.S."/>
            <person name="Alam M.M."/>
            <person name="Hou S."/>
            <person name="Wan X."/>
            <person name="Saito J.A."/>
            <person name="Alam M."/>
        </authorList>
    </citation>
    <scope>NUCLEOTIDE SEQUENCE [LARGE SCALE GENOMIC DNA]</scope>
    <source>
        <strain evidence="2 3">MS6</strain>
    </source>
</reference>
<dbReference type="EMBL" id="AHHD01000293">
    <property type="protein sequence ID" value="EKG15588.1"/>
    <property type="molecule type" value="Genomic_DNA"/>
</dbReference>
<gene>
    <name evidence="2" type="ORF">MPH_07023</name>
</gene>
<evidence type="ECO:0000256" key="1">
    <source>
        <dbReference type="SAM" id="Coils"/>
    </source>
</evidence>
<comment type="caution">
    <text evidence="2">The sequence shown here is derived from an EMBL/GenBank/DDBJ whole genome shotgun (WGS) entry which is preliminary data.</text>
</comment>
<sequence>MPTIVPCGFGKAISTCCNAAYFAWHSLVGPRTLPFHATVPQLDMATPTATGTAPVDTEPHEQWYESFGFIYRNDELFGVTYEYHEEKVEALQNELDALRQAHAKDLSNWSIKHKILQRSYEGVQAQITQKDICIGDLRNDIDARAAEVRVLDRQTPSIEEQVHAMVEHLQAKEEAFAIISAEKQFIVCKAANTKAILNQRCKDLIAERDALALNNRELDFMFANKERQHCNHLHHELDIARELADSSSSRLAAYINNASALRSDNIQLRHYNSTINYNLGQAHQANEHLIQQVHAADAGKARDLFALHRAERQRSISIHGTELVDYDCNKC</sequence>
<evidence type="ECO:0000313" key="3">
    <source>
        <dbReference type="Proteomes" id="UP000007129"/>
    </source>
</evidence>
<evidence type="ECO:0000313" key="2">
    <source>
        <dbReference type="EMBL" id="EKG15588.1"/>
    </source>
</evidence>
<dbReference type="Proteomes" id="UP000007129">
    <property type="component" value="Unassembled WGS sequence"/>
</dbReference>
<dbReference type="VEuPathDB" id="FungiDB:MPH_07023"/>
<proteinExistence type="predicted"/>
<dbReference type="InParanoid" id="K2RLN3"/>
<accession>K2RLN3</accession>